<dbReference type="PANTHER" id="PTHR15481">
    <property type="entry name" value="RIBONUCLEIC ACID BINDING PROTEIN S1"/>
    <property type="match status" value="1"/>
</dbReference>
<dbReference type="GO" id="GO:0061574">
    <property type="term" value="C:ASAP complex"/>
    <property type="evidence" value="ECO:0007669"/>
    <property type="project" value="TreeGrafter"/>
</dbReference>
<dbReference type="Proteomes" id="UP000800041">
    <property type="component" value="Unassembled WGS sequence"/>
</dbReference>
<evidence type="ECO:0000256" key="2">
    <source>
        <dbReference type="ARBA" id="ARBA00022664"/>
    </source>
</evidence>
<dbReference type="OrthoDB" id="252020at2759"/>
<evidence type="ECO:0000313" key="8">
    <source>
        <dbReference type="EMBL" id="KAF1987277.1"/>
    </source>
</evidence>
<evidence type="ECO:0000256" key="3">
    <source>
        <dbReference type="ARBA" id="ARBA00022884"/>
    </source>
</evidence>
<dbReference type="GO" id="GO:0000398">
    <property type="term" value="P:mRNA splicing, via spliceosome"/>
    <property type="evidence" value="ECO:0007669"/>
    <property type="project" value="TreeGrafter"/>
</dbReference>
<name>A0A6G1H2J5_9PEZI</name>
<dbReference type="InterPro" id="IPR012677">
    <property type="entry name" value="Nucleotide-bd_a/b_plait_sf"/>
</dbReference>
<gene>
    <name evidence="8" type="ORF">K402DRAFT_330935</name>
</gene>
<sequence length="95" mass="10778">MVETFALKSTWEKNKCSTIHQIVVEKLTKNVNEAHLEEIFCAYGEIKEIDLPLNRQYNHNRGTAYILYETSTAAQDAITHMHEGQLDGAIISVSI</sequence>
<dbReference type="InterPro" id="IPR000504">
    <property type="entry name" value="RRM_dom"/>
</dbReference>
<keyword evidence="5" id="KW-0539">Nucleus</keyword>
<comment type="subcellular location">
    <subcellularLocation>
        <location evidence="1">Nucleus</location>
    </subcellularLocation>
</comment>
<evidence type="ECO:0000256" key="5">
    <source>
        <dbReference type="ARBA" id="ARBA00023242"/>
    </source>
</evidence>
<dbReference type="PROSITE" id="PS50102">
    <property type="entry name" value="RRM"/>
    <property type="match status" value="1"/>
</dbReference>
<dbReference type="SUPFAM" id="SSF54928">
    <property type="entry name" value="RNA-binding domain, RBD"/>
    <property type="match status" value="1"/>
</dbReference>
<keyword evidence="9" id="KW-1185">Reference proteome</keyword>
<dbReference type="InterPro" id="IPR035979">
    <property type="entry name" value="RBD_domain_sf"/>
</dbReference>
<dbReference type="Pfam" id="PF00076">
    <property type="entry name" value="RRM_1"/>
    <property type="match status" value="1"/>
</dbReference>
<organism evidence="8 9">
    <name type="scientific">Aulographum hederae CBS 113979</name>
    <dbReference type="NCBI Taxonomy" id="1176131"/>
    <lineage>
        <taxon>Eukaryota</taxon>
        <taxon>Fungi</taxon>
        <taxon>Dikarya</taxon>
        <taxon>Ascomycota</taxon>
        <taxon>Pezizomycotina</taxon>
        <taxon>Dothideomycetes</taxon>
        <taxon>Pleosporomycetidae</taxon>
        <taxon>Aulographales</taxon>
        <taxon>Aulographaceae</taxon>
    </lineage>
</organism>
<dbReference type="Gene3D" id="3.30.70.330">
    <property type="match status" value="1"/>
</dbReference>
<accession>A0A6G1H2J5</accession>
<dbReference type="InterPro" id="IPR034201">
    <property type="entry name" value="RNPS1_RRM"/>
</dbReference>
<dbReference type="GO" id="GO:0005737">
    <property type="term" value="C:cytoplasm"/>
    <property type="evidence" value="ECO:0007669"/>
    <property type="project" value="TreeGrafter"/>
</dbReference>
<proteinExistence type="predicted"/>
<keyword evidence="4" id="KW-0508">mRNA splicing</keyword>
<dbReference type="GO" id="GO:0003723">
    <property type="term" value="F:RNA binding"/>
    <property type="evidence" value="ECO:0007669"/>
    <property type="project" value="UniProtKB-UniRule"/>
</dbReference>
<keyword evidence="3 6" id="KW-0694">RNA-binding</keyword>
<evidence type="ECO:0000313" key="9">
    <source>
        <dbReference type="Proteomes" id="UP000800041"/>
    </source>
</evidence>
<reference evidence="8" key="1">
    <citation type="journal article" date="2020" name="Stud. Mycol.">
        <title>101 Dothideomycetes genomes: a test case for predicting lifestyles and emergence of pathogens.</title>
        <authorList>
            <person name="Haridas S."/>
            <person name="Albert R."/>
            <person name="Binder M."/>
            <person name="Bloem J."/>
            <person name="Labutti K."/>
            <person name="Salamov A."/>
            <person name="Andreopoulos B."/>
            <person name="Baker S."/>
            <person name="Barry K."/>
            <person name="Bills G."/>
            <person name="Bluhm B."/>
            <person name="Cannon C."/>
            <person name="Castanera R."/>
            <person name="Culley D."/>
            <person name="Daum C."/>
            <person name="Ezra D."/>
            <person name="Gonzalez J."/>
            <person name="Henrissat B."/>
            <person name="Kuo A."/>
            <person name="Liang C."/>
            <person name="Lipzen A."/>
            <person name="Lutzoni F."/>
            <person name="Magnuson J."/>
            <person name="Mondo S."/>
            <person name="Nolan M."/>
            <person name="Ohm R."/>
            <person name="Pangilinan J."/>
            <person name="Park H.-J."/>
            <person name="Ramirez L."/>
            <person name="Alfaro M."/>
            <person name="Sun H."/>
            <person name="Tritt A."/>
            <person name="Yoshinaga Y."/>
            <person name="Zwiers L.-H."/>
            <person name="Turgeon B."/>
            <person name="Goodwin S."/>
            <person name="Spatafora J."/>
            <person name="Crous P."/>
            <person name="Grigoriev I."/>
        </authorList>
    </citation>
    <scope>NUCLEOTIDE SEQUENCE</scope>
    <source>
        <strain evidence="8">CBS 113979</strain>
    </source>
</reference>
<dbReference type="SMART" id="SM00360">
    <property type="entry name" value="RRM"/>
    <property type="match status" value="1"/>
</dbReference>
<protein>
    <recommendedName>
        <fullName evidence="7">RRM domain-containing protein</fullName>
    </recommendedName>
</protein>
<evidence type="ECO:0000256" key="1">
    <source>
        <dbReference type="ARBA" id="ARBA00004123"/>
    </source>
</evidence>
<dbReference type="CDD" id="cd12365">
    <property type="entry name" value="RRM_RNPS1"/>
    <property type="match status" value="1"/>
</dbReference>
<evidence type="ECO:0000259" key="7">
    <source>
        <dbReference type="PROSITE" id="PS50102"/>
    </source>
</evidence>
<dbReference type="AlphaFoldDB" id="A0A6G1H2J5"/>
<feature type="domain" description="RRM" evidence="7">
    <location>
        <begin position="20"/>
        <end position="95"/>
    </location>
</feature>
<evidence type="ECO:0000256" key="4">
    <source>
        <dbReference type="ARBA" id="ARBA00023187"/>
    </source>
</evidence>
<keyword evidence="2" id="KW-0507">mRNA processing</keyword>
<dbReference type="EMBL" id="ML977153">
    <property type="protein sequence ID" value="KAF1987277.1"/>
    <property type="molecule type" value="Genomic_DNA"/>
</dbReference>
<dbReference type="PANTHER" id="PTHR15481:SF0">
    <property type="entry name" value="LD23870P-RELATED"/>
    <property type="match status" value="1"/>
</dbReference>
<evidence type="ECO:0000256" key="6">
    <source>
        <dbReference type="PROSITE-ProRule" id="PRU00176"/>
    </source>
</evidence>
<feature type="non-terminal residue" evidence="8">
    <location>
        <position position="95"/>
    </location>
</feature>
<dbReference type="GO" id="GO:0005654">
    <property type="term" value="C:nucleoplasm"/>
    <property type="evidence" value="ECO:0007669"/>
    <property type="project" value="TreeGrafter"/>
</dbReference>